<proteinExistence type="predicted"/>
<evidence type="ECO:0000313" key="2">
    <source>
        <dbReference type="EMBL" id="QFR22016.1"/>
    </source>
</evidence>
<dbReference type="Proteomes" id="UP001330016">
    <property type="component" value="Unassembled WGS sequence"/>
</dbReference>
<dbReference type="EMBL" id="JAQSGK010000018">
    <property type="protein sequence ID" value="MEE6715711.1"/>
    <property type="molecule type" value="Genomic_DNA"/>
</dbReference>
<dbReference type="KEGG" id="lhb:D1010_00370"/>
<name>A0A5P8M0M1_9LACO</name>
<accession>A0A5P8M0M1</accession>
<sequence length="166" mass="18966">MANKTVYFSTDDTKFIDDALPHLGMSLSQALFQGFQLLVKKHQAQQQNFSEIKLSVGQFGIQQYKVFWGRKLYTVQVPSTDQTMIESKRVYQTKGGKFVYYTRLDPNLNYWNTPQSVNSGIIPDTTKSAKKFQIVDRLDDLQAALGTDVINQIKASQTQPIEYLDI</sequence>
<protein>
    <submittedName>
        <fullName evidence="2">EXLDI protein</fullName>
    </submittedName>
</protein>
<organism evidence="2 3">
    <name type="scientific">Schleiferilactobacillus harbinensis</name>
    <dbReference type="NCBI Taxonomy" id="304207"/>
    <lineage>
        <taxon>Bacteria</taxon>
        <taxon>Bacillati</taxon>
        <taxon>Bacillota</taxon>
        <taxon>Bacilli</taxon>
        <taxon>Lactobacillales</taxon>
        <taxon>Lactobacillaceae</taxon>
        <taxon>Schleiferilactobacillus</taxon>
    </lineage>
</organism>
<dbReference type="Proteomes" id="UP000326779">
    <property type="component" value="Chromosome"/>
</dbReference>
<dbReference type="RefSeq" id="WP_152260006.1">
    <property type="nucleotide sequence ID" value="NZ_CP045143.1"/>
</dbReference>
<reference evidence="1 4" key="2">
    <citation type="submission" date="2023-02" db="EMBL/GenBank/DDBJ databases">
        <title>The predominant lactic acid bacteria and yeasts involved in the spontaneous fermentation of millet during the production of the traditional porridge Hausa koko in Ghana.</title>
        <authorList>
            <person name="Atter A."/>
            <person name="Diaz M."/>
        </authorList>
    </citation>
    <scope>NUCLEOTIDE SEQUENCE [LARGE SCALE GENOMIC DNA]</scope>
    <source>
        <strain evidence="1 4">FI11640</strain>
    </source>
</reference>
<keyword evidence="4" id="KW-1185">Reference proteome</keyword>
<gene>
    <name evidence="2" type="ORF">D1010_00370</name>
    <name evidence="1" type="ORF">PS435_07555</name>
</gene>
<dbReference type="NCBIfam" id="TIGR04342">
    <property type="entry name" value="EXLDI"/>
    <property type="match status" value="1"/>
</dbReference>
<dbReference type="InterPro" id="IPR027580">
    <property type="entry name" value="EXLDI"/>
</dbReference>
<reference evidence="2 3" key="1">
    <citation type="submission" date="2019-10" db="EMBL/GenBank/DDBJ databases">
        <title>The completed genome of Lactobacillus harbinensis M1.</title>
        <authorList>
            <person name="Zheng Y."/>
        </authorList>
    </citation>
    <scope>NUCLEOTIDE SEQUENCE [LARGE SCALE GENOMIC DNA]</scope>
    <source>
        <strain evidence="2 3">M1</strain>
    </source>
</reference>
<evidence type="ECO:0000313" key="1">
    <source>
        <dbReference type="EMBL" id="MEE6715711.1"/>
    </source>
</evidence>
<dbReference type="AlphaFoldDB" id="A0A5P8M0M1"/>
<dbReference type="EMBL" id="CP045143">
    <property type="protein sequence ID" value="QFR22016.1"/>
    <property type="molecule type" value="Genomic_DNA"/>
</dbReference>
<evidence type="ECO:0000313" key="4">
    <source>
        <dbReference type="Proteomes" id="UP001330016"/>
    </source>
</evidence>
<evidence type="ECO:0000313" key="3">
    <source>
        <dbReference type="Proteomes" id="UP000326779"/>
    </source>
</evidence>